<gene>
    <name evidence="3" type="ORF">TD95_000685</name>
</gene>
<keyword evidence="4" id="KW-1185">Reference proteome</keyword>
<evidence type="ECO:0000313" key="4">
    <source>
        <dbReference type="Proteomes" id="UP000033483"/>
    </source>
</evidence>
<name>A0A0F4ZID0_9PEZI</name>
<dbReference type="PANTHER" id="PTHR37534">
    <property type="entry name" value="TRANSCRIPTIONAL ACTIVATOR PROTEIN UGA3"/>
    <property type="match status" value="1"/>
</dbReference>
<dbReference type="AlphaFoldDB" id="A0A0F4ZID0"/>
<dbReference type="GO" id="GO:0045944">
    <property type="term" value="P:positive regulation of transcription by RNA polymerase II"/>
    <property type="evidence" value="ECO:0007669"/>
    <property type="project" value="TreeGrafter"/>
</dbReference>
<evidence type="ECO:0000313" key="3">
    <source>
        <dbReference type="EMBL" id="KKA29618.1"/>
    </source>
</evidence>
<reference evidence="3 4" key="1">
    <citation type="submission" date="2015-03" db="EMBL/GenBank/DDBJ databases">
        <authorList>
            <person name="Radwan O."/>
            <person name="Al-Naeli F.A."/>
            <person name="Rendon G.A."/>
            <person name="Fields C."/>
        </authorList>
    </citation>
    <scope>NUCLEOTIDE SEQUENCE [LARGE SCALE GENOMIC DNA]</scope>
    <source>
        <strain evidence="3">CR-DP1</strain>
    </source>
</reference>
<protein>
    <recommendedName>
        <fullName evidence="5">Transcription factor domain-containing protein</fullName>
    </recommendedName>
</protein>
<dbReference type="OrthoDB" id="5278208at2759"/>
<dbReference type="GO" id="GO:0000976">
    <property type="term" value="F:transcription cis-regulatory region binding"/>
    <property type="evidence" value="ECO:0007669"/>
    <property type="project" value="TreeGrafter"/>
</dbReference>
<proteinExistence type="predicted"/>
<keyword evidence="1" id="KW-0539">Nucleus</keyword>
<evidence type="ECO:0008006" key="5">
    <source>
        <dbReference type="Google" id="ProtNLM"/>
    </source>
</evidence>
<dbReference type="PANTHER" id="PTHR37534:SF10">
    <property type="entry name" value="ZN(II)2CYS6 TRANSCRIPTION FACTOR (EUROFUNG)"/>
    <property type="match status" value="1"/>
</dbReference>
<dbReference type="EMBL" id="LAEV01000760">
    <property type="protein sequence ID" value="KKA29618.1"/>
    <property type="molecule type" value="Genomic_DNA"/>
</dbReference>
<accession>A0A0F4ZID0</accession>
<feature type="compositionally biased region" description="Low complexity" evidence="2">
    <location>
        <begin position="213"/>
        <end position="232"/>
    </location>
</feature>
<sequence>MSNYYQHFLMSMSGGQAPMHPVDINGIPIPGIPSVGGPVAPIPMAPNSITLPHSPAPYFQSAVASETPGYTAPTAQRWRRRFTGMEPVKHKRTRSGCFTCRSRRVKDKDPKSKGASKAPKAAKSKEKSPAQSIEYDDEEPPAESPKVKLETIIDEDEPADSSPAVSASYKQSTPSTSVSVSAAASQDTSSPSASRPPISASSPDYNAETGKYSTSASPAASTSASSSTGTELTSTAQSSLLDYSHLTSEMQDCIHWFHQNITHYHYGVISDPDDFFSLTLPNLALYDDGLLYAVIGFSNYLRTMESPNGDMENFLVPFNSSVTLLLNAMRQGTKPTVVMLATILQLATMEEYLGDWISVMGHQVAAKELITQLYTVDNMMETSIGRVLLAWYSRFDCFVGIMGRFATALPQEWFTRYVEDMAHRTAADPLNVLVLQEEGASHLRICSEEIARLNYKISNNLMMPQDYFVEHGRISALMKRYFDGMNSLLLDPTYAIDFAEENIEPDPYGVVNLHDPQVRLFKAPLFGVNVLRAEFHSIFIMHSFQQAISDRTGPVFKECQRHAYAICTIFEGIEKYTQAPRGALLLVQSCLGLAAMFFPPDQNHRNWLRRKFALIESIGYIQSVNFRSNMTKFFDDPTTLRWWLPDDGGYTPILDKVRSFTDERNLVAKQWQEELRDVSHIFKSLDISNP</sequence>
<feature type="region of interest" description="Disordered" evidence="2">
    <location>
        <begin position="70"/>
        <end position="232"/>
    </location>
</feature>
<dbReference type="GO" id="GO:0005634">
    <property type="term" value="C:nucleus"/>
    <property type="evidence" value="ECO:0007669"/>
    <property type="project" value="TreeGrafter"/>
</dbReference>
<dbReference type="GO" id="GO:0003700">
    <property type="term" value="F:DNA-binding transcription factor activity"/>
    <property type="evidence" value="ECO:0007669"/>
    <property type="project" value="TreeGrafter"/>
</dbReference>
<evidence type="ECO:0000256" key="2">
    <source>
        <dbReference type="SAM" id="MobiDB-lite"/>
    </source>
</evidence>
<evidence type="ECO:0000256" key="1">
    <source>
        <dbReference type="ARBA" id="ARBA00023242"/>
    </source>
</evidence>
<organism evidence="3 4">
    <name type="scientific">Thielaviopsis punctulata</name>
    <dbReference type="NCBI Taxonomy" id="72032"/>
    <lineage>
        <taxon>Eukaryota</taxon>
        <taxon>Fungi</taxon>
        <taxon>Dikarya</taxon>
        <taxon>Ascomycota</taxon>
        <taxon>Pezizomycotina</taxon>
        <taxon>Sordariomycetes</taxon>
        <taxon>Hypocreomycetidae</taxon>
        <taxon>Microascales</taxon>
        <taxon>Ceratocystidaceae</taxon>
        <taxon>Thielaviopsis</taxon>
    </lineage>
</organism>
<feature type="compositionally biased region" description="Low complexity" evidence="2">
    <location>
        <begin position="171"/>
        <end position="203"/>
    </location>
</feature>
<comment type="caution">
    <text evidence="3">The sequence shown here is derived from an EMBL/GenBank/DDBJ whole genome shotgun (WGS) entry which is preliminary data.</text>
</comment>
<dbReference type="Proteomes" id="UP000033483">
    <property type="component" value="Unassembled WGS sequence"/>
</dbReference>